<gene>
    <name evidence="1" type="ORF">ACFO0C_15575</name>
</gene>
<accession>A0ABV8IQ56</accession>
<dbReference type="Proteomes" id="UP001595867">
    <property type="component" value="Unassembled WGS sequence"/>
</dbReference>
<dbReference type="InterPro" id="IPR003386">
    <property type="entry name" value="LACT/PDAT_acylTrfase"/>
</dbReference>
<dbReference type="Pfam" id="PF02450">
    <property type="entry name" value="LCAT"/>
    <property type="match status" value="1"/>
</dbReference>
<sequence>MGFPHVVVFVPGIAGSRLVTPAGPIWTGSPATLARSAAGARRLALSGDGRAAEPGVTADGVLLGAGVLPGLAGVDFYGRCLRELTSSLGLEPGRNLITFPYDWRLDNRVNAGLLARQAPGWLADWRATGGPDHARLVFVAHSMGGLVARHAIEVQGLRDLTAGVVTIGTPHRGAPKALRALTGGLPVLRLFPGLLEQLRRMPSVHQLLPVFPFLTRPDRYARLTDPEVVHGLDAGLVRDGAAFLREIETAARANAGEAGPLAHAIVGVDQDTARLLHLPDGGGPASLAVTAAGVRDPRGDGTVPEGSAYPIEWDGARSATWVAGRHLSLPGMRVVLDQLTGWLSAIAEPRRLAAFRDVHRAGFPLSLDAPEAVPAGAPVEFAVTAPRAGLWSIEVLVEAVDGPVEVRVVDPPGGLVILPDGLPEGLHRIRVRTAHAPEQELSDLLPAVPAET</sequence>
<proteinExistence type="predicted"/>
<dbReference type="PANTHER" id="PTHR11440">
    <property type="entry name" value="LECITHIN-CHOLESTEROL ACYLTRANSFERASE-RELATED"/>
    <property type="match status" value="1"/>
</dbReference>
<dbReference type="EMBL" id="JBHSBL010000015">
    <property type="protein sequence ID" value="MFC4066352.1"/>
    <property type="molecule type" value="Genomic_DNA"/>
</dbReference>
<dbReference type="InterPro" id="IPR029058">
    <property type="entry name" value="AB_hydrolase_fold"/>
</dbReference>
<organism evidence="1 2">
    <name type="scientific">Actinoplanes subglobosus</name>
    <dbReference type="NCBI Taxonomy" id="1547892"/>
    <lineage>
        <taxon>Bacteria</taxon>
        <taxon>Bacillati</taxon>
        <taxon>Actinomycetota</taxon>
        <taxon>Actinomycetes</taxon>
        <taxon>Micromonosporales</taxon>
        <taxon>Micromonosporaceae</taxon>
        <taxon>Actinoplanes</taxon>
    </lineage>
</organism>
<evidence type="ECO:0000313" key="1">
    <source>
        <dbReference type="EMBL" id="MFC4066352.1"/>
    </source>
</evidence>
<dbReference type="SUPFAM" id="SSF53474">
    <property type="entry name" value="alpha/beta-Hydrolases"/>
    <property type="match status" value="1"/>
</dbReference>
<name>A0ABV8IQ56_9ACTN</name>
<evidence type="ECO:0008006" key="3">
    <source>
        <dbReference type="Google" id="ProtNLM"/>
    </source>
</evidence>
<evidence type="ECO:0000313" key="2">
    <source>
        <dbReference type="Proteomes" id="UP001595867"/>
    </source>
</evidence>
<protein>
    <recommendedName>
        <fullName evidence="3">Lecithin:cholesterol acyltransferase</fullName>
    </recommendedName>
</protein>
<dbReference type="RefSeq" id="WP_378067321.1">
    <property type="nucleotide sequence ID" value="NZ_JBHSBL010000015.1"/>
</dbReference>
<dbReference type="Gene3D" id="3.40.50.1820">
    <property type="entry name" value="alpha/beta hydrolase"/>
    <property type="match status" value="1"/>
</dbReference>
<comment type="caution">
    <text evidence="1">The sequence shown here is derived from an EMBL/GenBank/DDBJ whole genome shotgun (WGS) entry which is preliminary data.</text>
</comment>
<reference evidence="2" key="1">
    <citation type="journal article" date="2019" name="Int. J. Syst. Evol. Microbiol.">
        <title>The Global Catalogue of Microorganisms (GCM) 10K type strain sequencing project: providing services to taxonomists for standard genome sequencing and annotation.</title>
        <authorList>
            <consortium name="The Broad Institute Genomics Platform"/>
            <consortium name="The Broad Institute Genome Sequencing Center for Infectious Disease"/>
            <person name="Wu L."/>
            <person name="Ma J."/>
        </authorList>
    </citation>
    <scope>NUCLEOTIDE SEQUENCE [LARGE SCALE GENOMIC DNA]</scope>
    <source>
        <strain evidence="2">TBRC 5832</strain>
    </source>
</reference>
<keyword evidence="2" id="KW-1185">Reference proteome</keyword>